<reference evidence="2" key="1">
    <citation type="submission" date="2021-12" db="EMBL/GenBank/DDBJ databases">
        <authorList>
            <person name="Rodrigo-Torres L."/>
            <person name="Arahal R. D."/>
            <person name="Lucena T."/>
        </authorList>
    </citation>
    <scope>NUCLEOTIDE SEQUENCE</scope>
    <source>
        <strain evidence="2">CECT 8226</strain>
    </source>
</reference>
<dbReference type="EMBL" id="CAKLCM010000004">
    <property type="protein sequence ID" value="CAH0531183.1"/>
    <property type="molecule type" value="Genomic_DNA"/>
</dbReference>
<proteinExistence type="predicted"/>
<comment type="caution">
    <text evidence="2">The sequence shown here is derived from an EMBL/GenBank/DDBJ whole genome shotgun (WGS) entry which is preliminary data.</text>
</comment>
<gene>
    <name evidence="2" type="ORF">VHP8226_04142</name>
</gene>
<dbReference type="InterPro" id="IPR047737">
    <property type="entry name" value="LysC"/>
</dbReference>
<organism evidence="2 3">
    <name type="scientific">Vibrio hippocampi</name>
    <dbReference type="NCBI Taxonomy" id="654686"/>
    <lineage>
        <taxon>Bacteria</taxon>
        <taxon>Pseudomonadati</taxon>
        <taxon>Pseudomonadota</taxon>
        <taxon>Gammaproteobacteria</taxon>
        <taxon>Vibrionales</taxon>
        <taxon>Vibrionaceae</taxon>
        <taxon>Vibrio</taxon>
    </lineage>
</organism>
<evidence type="ECO:0000256" key="1">
    <source>
        <dbReference type="SAM" id="SignalP"/>
    </source>
</evidence>
<name>A0ABN8DQT6_9VIBR</name>
<dbReference type="PROSITE" id="PS51257">
    <property type="entry name" value="PROKAR_LIPOPROTEIN"/>
    <property type="match status" value="1"/>
</dbReference>
<sequence length="99" mass="10860">MKRQINQIAVSSLCLMILSGCAVSEPPPPVIKTEVIYRTPPPAYTVDCVVPPFAGSTWADLAADNDALISVIESCDKRFKLIRAWQQSQPGQTENDPMQ</sequence>
<dbReference type="InterPro" id="IPR058979">
    <property type="entry name" value="LysC-like"/>
</dbReference>
<evidence type="ECO:0000313" key="2">
    <source>
        <dbReference type="EMBL" id="CAH0531183.1"/>
    </source>
</evidence>
<protein>
    <submittedName>
        <fullName evidence="2">Uncharacterized protein</fullName>
    </submittedName>
</protein>
<feature type="signal peptide" evidence="1">
    <location>
        <begin position="1"/>
        <end position="24"/>
    </location>
</feature>
<accession>A0ABN8DQT6</accession>
<dbReference type="Pfam" id="PF23793">
    <property type="entry name" value="LysC"/>
    <property type="match status" value="1"/>
</dbReference>
<dbReference type="NCBIfam" id="NF038368">
    <property type="entry name" value="P2_Rz1"/>
    <property type="match status" value="1"/>
</dbReference>
<keyword evidence="1" id="KW-0732">Signal</keyword>
<keyword evidence="3" id="KW-1185">Reference proteome</keyword>
<feature type="chain" id="PRO_5046334323" evidence="1">
    <location>
        <begin position="25"/>
        <end position="99"/>
    </location>
</feature>
<dbReference type="Proteomes" id="UP000838160">
    <property type="component" value="Unassembled WGS sequence"/>
</dbReference>
<evidence type="ECO:0000313" key="3">
    <source>
        <dbReference type="Proteomes" id="UP000838160"/>
    </source>
</evidence>